<feature type="transmembrane region" description="Helical" evidence="1">
    <location>
        <begin position="12"/>
        <end position="28"/>
    </location>
</feature>
<feature type="transmembrane region" description="Helical" evidence="1">
    <location>
        <begin position="71"/>
        <end position="97"/>
    </location>
</feature>
<feature type="domain" description="Signal transduction histidine kinase internal region" evidence="2">
    <location>
        <begin position="159"/>
        <end position="237"/>
    </location>
</feature>
<evidence type="ECO:0000259" key="2">
    <source>
        <dbReference type="Pfam" id="PF06580"/>
    </source>
</evidence>
<gene>
    <name evidence="3" type="ORF">SAMN04488029_0274</name>
</gene>
<dbReference type="InterPro" id="IPR010559">
    <property type="entry name" value="Sig_transdc_His_kin_internal"/>
</dbReference>
<keyword evidence="3" id="KW-0808">Transferase</keyword>
<name>A0A1W2G6K9_REIFA</name>
<dbReference type="Pfam" id="PF06580">
    <property type="entry name" value="His_kinase"/>
    <property type="match status" value="1"/>
</dbReference>
<dbReference type="OrthoDB" id="9792992at2"/>
<keyword evidence="4" id="KW-1185">Reference proteome</keyword>
<feature type="transmembrane region" description="Helical" evidence="1">
    <location>
        <begin position="117"/>
        <end position="135"/>
    </location>
</feature>
<reference evidence="3 4" key="1">
    <citation type="submission" date="2017-04" db="EMBL/GenBank/DDBJ databases">
        <authorList>
            <person name="Afonso C.L."/>
            <person name="Miller P.J."/>
            <person name="Scott M.A."/>
            <person name="Spackman E."/>
            <person name="Goraichik I."/>
            <person name="Dimitrov K.M."/>
            <person name="Suarez D.L."/>
            <person name="Swayne D.E."/>
        </authorList>
    </citation>
    <scope>NUCLEOTIDE SEQUENCE [LARGE SCALE GENOMIC DNA]</scope>
    <source>
        <strain evidence="3 4">DSM 26133</strain>
    </source>
</reference>
<evidence type="ECO:0000256" key="1">
    <source>
        <dbReference type="SAM" id="Phobius"/>
    </source>
</evidence>
<keyword evidence="3" id="KW-0418">Kinase</keyword>
<sequence length="353" mass="41167">MQGTISFAKRPVVYHTLFWVTYFSFNWVRWGSYFDDYAYSFRSNLVEFPLHIVIVYFNIYYLMPRLIPKKVTWYIIVLFLSTLGITLIRIILTYLLVTTEVYKESGIQDLPLFNFNYVMASFIGEIYVVAIGTAIKMTIDWIQFKNKTTQLQKVNLETELAFLKSQIQPHFFFNTLNNLYSLTLDKSNKAPYTVLKLSELMSYVIYDAKQKQVPLVNEIKHIQNYLDLEMLRYGERLNVDLEISGDIEGKLIPPVLLLPFIENSFKHGTRLIGQDIPILISLSVKDGRLTFITENNKSPGPIADNGLQTYNHGVGLENTKRRLKLIYEEDYSLELIEGEEKYRTILNIPLNEN</sequence>
<evidence type="ECO:0000313" key="3">
    <source>
        <dbReference type="EMBL" id="SMD31936.1"/>
    </source>
</evidence>
<protein>
    <submittedName>
        <fullName evidence="3">Histidine kinase</fullName>
    </submittedName>
</protein>
<dbReference type="EMBL" id="FWYF01000001">
    <property type="protein sequence ID" value="SMD31936.1"/>
    <property type="molecule type" value="Genomic_DNA"/>
</dbReference>
<dbReference type="AlphaFoldDB" id="A0A1W2G6K9"/>
<dbReference type="InterPro" id="IPR050640">
    <property type="entry name" value="Bact_2-comp_sensor_kinase"/>
</dbReference>
<dbReference type="Proteomes" id="UP000192472">
    <property type="component" value="Unassembled WGS sequence"/>
</dbReference>
<proteinExistence type="predicted"/>
<accession>A0A1W2G6K9</accession>
<dbReference type="PANTHER" id="PTHR34220">
    <property type="entry name" value="SENSOR HISTIDINE KINASE YPDA"/>
    <property type="match status" value="1"/>
</dbReference>
<evidence type="ECO:0000313" key="4">
    <source>
        <dbReference type="Proteomes" id="UP000192472"/>
    </source>
</evidence>
<keyword evidence="1" id="KW-0472">Membrane</keyword>
<organism evidence="3 4">
    <name type="scientific">Reichenbachiella faecimaris</name>
    <dbReference type="NCBI Taxonomy" id="692418"/>
    <lineage>
        <taxon>Bacteria</taxon>
        <taxon>Pseudomonadati</taxon>
        <taxon>Bacteroidota</taxon>
        <taxon>Cytophagia</taxon>
        <taxon>Cytophagales</taxon>
        <taxon>Reichenbachiellaceae</taxon>
        <taxon>Reichenbachiella</taxon>
    </lineage>
</organism>
<feature type="transmembrane region" description="Helical" evidence="1">
    <location>
        <begin position="48"/>
        <end position="64"/>
    </location>
</feature>
<keyword evidence="1" id="KW-0812">Transmembrane</keyword>
<keyword evidence="1" id="KW-1133">Transmembrane helix</keyword>
<dbReference type="GO" id="GO:0016020">
    <property type="term" value="C:membrane"/>
    <property type="evidence" value="ECO:0007669"/>
    <property type="project" value="InterPro"/>
</dbReference>
<dbReference type="PANTHER" id="PTHR34220:SF7">
    <property type="entry name" value="SENSOR HISTIDINE KINASE YPDA"/>
    <property type="match status" value="1"/>
</dbReference>
<dbReference type="STRING" id="692418.SAMN04488029_0274"/>
<dbReference type="GO" id="GO:0000155">
    <property type="term" value="F:phosphorelay sensor kinase activity"/>
    <property type="evidence" value="ECO:0007669"/>
    <property type="project" value="InterPro"/>
</dbReference>
<dbReference type="RefSeq" id="WP_084370627.1">
    <property type="nucleotide sequence ID" value="NZ_FWYF01000001.1"/>
</dbReference>